<dbReference type="CDD" id="cd09917">
    <property type="entry name" value="F-box_SF"/>
    <property type="match status" value="1"/>
</dbReference>
<dbReference type="OrthoDB" id="10287720at2759"/>
<dbReference type="Pfam" id="PF12937">
    <property type="entry name" value="F-box-like"/>
    <property type="match status" value="1"/>
</dbReference>
<dbReference type="GeneID" id="27684611"/>
<sequence length="420" mass="47990">MQCVWRRKRGARPRYLRHQMLPKNLPESWMLETRVFTMASLILGLLTYFTSPKRPQFPNQPLVGASARSAQIAFHNHIILSSIFSFLPPRETRRLSAVCRTWQQATPYRGSIELSFGDQLVRMTCVDAAENADGRVICKFRPLEPQIVCRARTLEGLDQITVRSLGGRDGYHKSDVRLSFKFSRSDFFVHGYRASEASTDPLFAEYILYLKPTDEGIEHQVFCPHTFWCTFSLYNYIKYPTSKPSERSSIFNSVVSDIPGFISMSPTVLSDHLRSYNAINAVFLHQSLLYRPFLDFVLNENLLGPVVNVYTFLRYLMADAIDAVRNWERLDSFSMDNPWGSGSAGEEGAQMVKNTTIAQWKALGDPARFLTCGQGDWPAEEELWGRLLRMHEKVTHAFEQHGNGPCEICAEVSLFPFSQN</sequence>
<accession>A0A0L0HPT1</accession>
<organism evidence="2 3">
    <name type="scientific">Spizellomyces punctatus (strain DAOM BR117)</name>
    <dbReference type="NCBI Taxonomy" id="645134"/>
    <lineage>
        <taxon>Eukaryota</taxon>
        <taxon>Fungi</taxon>
        <taxon>Fungi incertae sedis</taxon>
        <taxon>Chytridiomycota</taxon>
        <taxon>Chytridiomycota incertae sedis</taxon>
        <taxon>Chytridiomycetes</taxon>
        <taxon>Spizellomycetales</taxon>
        <taxon>Spizellomycetaceae</taxon>
        <taxon>Spizellomyces</taxon>
    </lineage>
</organism>
<dbReference type="RefSeq" id="XP_016611465.1">
    <property type="nucleotide sequence ID" value="XM_016749239.1"/>
</dbReference>
<dbReference type="InterPro" id="IPR001810">
    <property type="entry name" value="F-box_dom"/>
</dbReference>
<protein>
    <recommendedName>
        <fullName evidence="1">F-box domain-containing protein</fullName>
    </recommendedName>
</protein>
<dbReference type="EMBL" id="KQ257451">
    <property type="protein sequence ID" value="KND03426.1"/>
    <property type="molecule type" value="Genomic_DNA"/>
</dbReference>
<evidence type="ECO:0000313" key="3">
    <source>
        <dbReference type="Proteomes" id="UP000053201"/>
    </source>
</evidence>
<dbReference type="InParanoid" id="A0A0L0HPT1"/>
<dbReference type="Proteomes" id="UP000053201">
    <property type="component" value="Unassembled WGS sequence"/>
</dbReference>
<dbReference type="InterPro" id="IPR036047">
    <property type="entry name" value="F-box-like_dom_sf"/>
</dbReference>
<dbReference type="AlphaFoldDB" id="A0A0L0HPT1"/>
<dbReference type="Gene3D" id="1.20.1280.50">
    <property type="match status" value="1"/>
</dbReference>
<evidence type="ECO:0000259" key="1">
    <source>
        <dbReference type="Pfam" id="PF12937"/>
    </source>
</evidence>
<dbReference type="SUPFAM" id="SSF81383">
    <property type="entry name" value="F-box domain"/>
    <property type="match status" value="1"/>
</dbReference>
<keyword evidence="3" id="KW-1185">Reference proteome</keyword>
<evidence type="ECO:0000313" key="2">
    <source>
        <dbReference type="EMBL" id="KND03426.1"/>
    </source>
</evidence>
<proteinExistence type="predicted"/>
<feature type="domain" description="F-box" evidence="1">
    <location>
        <begin position="79"/>
        <end position="106"/>
    </location>
</feature>
<gene>
    <name evidence="2" type="ORF">SPPG_00911</name>
</gene>
<name>A0A0L0HPT1_SPIPD</name>
<dbReference type="VEuPathDB" id="FungiDB:SPPG_00911"/>
<reference evidence="2 3" key="1">
    <citation type="submission" date="2009-08" db="EMBL/GenBank/DDBJ databases">
        <title>The Genome Sequence of Spizellomyces punctatus strain DAOM BR117.</title>
        <authorList>
            <consortium name="The Broad Institute Genome Sequencing Platform"/>
            <person name="Russ C."/>
            <person name="Cuomo C."/>
            <person name="Shea T."/>
            <person name="Young S.K."/>
            <person name="Zeng Q."/>
            <person name="Koehrsen M."/>
            <person name="Haas B."/>
            <person name="Borodovsky M."/>
            <person name="Guigo R."/>
            <person name="Alvarado L."/>
            <person name="Berlin A."/>
            <person name="Bochicchio J."/>
            <person name="Borenstein D."/>
            <person name="Chapman S."/>
            <person name="Chen Z."/>
            <person name="Engels R."/>
            <person name="Freedman E."/>
            <person name="Gellesch M."/>
            <person name="Goldberg J."/>
            <person name="Griggs A."/>
            <person name="Gujja S."/>
            <person name="Heiman D."/>
            <person name="Hepburn T."/>
            <person name="Howarth C."/>
            <person name="Jen D."/>
            <person name="Larson L."/>
            <person name="Lewis B."/>
            <person name="Mehta T."/>
            <person name="Park D."/>
            <person name="Pearson M."/>
            <person name="Roberts A."/>
            <person name="Saif S."/>
            <person name="Shenoy N."/>
            <person name="Sisk P."/>
            <person name="Stolte C."/>
            <person name="Sykes S."/>
            <person name="Thomson T."/>
            <person name="Walk T."/>
            <person name="White J."/>
            <person name="Yandava C."/>
            <person name="Burger G."/>
            <person name="Gray M.W."/>
            <person name="Holland P.W.H."/>
            <person name="King N."/>
            <person name="Lang F.B.F."/>
            <person name="Roger A.J."/>
            <person name="Ruiz-Trillo I."/>
            <person name="Lander E."/>
            <person name="Nusbaum C."/>
        </authorList>
    </citation>
    <scope>NUCLEOTIDE SEQUENCE [LARGE SCALE GENOMIC DNA]</scope>
    <source>
        <strain evidence="2 3">DAOM BR117</strain>
    </source>
</reference>